<keyword evidence="6" id="KW-0560">Oxidoreductase</keyword>
<sequence length="287" mass="32282">MRILILGATGMLGSAVLISLQKNENFDVWATLRNTKSNFFYNQSKLIHNIDVLDQDSLIGVFEKIKPNLVINCIGLIKQLAHAKDPLCVLPINSIFPHRLAKLCSLSNARLIHFSTDCVFSGKKGNYTESDSSDADDLYGKSKFIGEVTDLSHVLTLRTSIIGHEINTNYALINWFLSQNQTVKGFVKAIYTGLPTFELARVIQNYVIPNPNLSGLYHVATKPINKHDLLNLVAETYGKKITIIPDDQVKIDRSLNAVRFNKETGYIPPEWPKLIEVMHQSQKLYRG</sequence>
<comment type="catalytic activity">
    <reaction evidence="5 6">
        <text>dTDP-beta-L-rhamnose + NADP(+) = dTDP-4-dehydro-beta-L-rhamnose + NADPH + H(+)</text>
        <dbReference type="Rhea" id="RHEA:21796"/>
        <dbReference type="ChEBI" id="CHEBI:15378"/>
        <dbReference type="ChEBI" id="CHEBI:57510"/>
        <dbReference type="ChEBI" id="CHEBI:57783"/>
        <dbReference type="ChEBI" id="CHEBI:58349"/>
        <dbReference type="ChEBI" id="CHEBI:62830"/>
        <dbReference type="EC" id="1.1.1.133"/>
    </reaction>
</comment>
<reference evidence="8 9" key="1">
    <citation type="submission" date="2018-09" db="EMBL/GenBank/DDBJ databases">
        <title>Draft genome sequences of Legionella taurinensis isolated from water samples.</title>
        <authorList>
            <person name="Chakeri A."/>
            <person name="Allerberger F."/>
            <person name="Kundi M."/>
            <person name="Ruppitsch W."/>
            <person name="Schmid D."/>
        </authorList>
    </citation>
    <scope>NUCLEOTIDE SEQUENCE [LARGE SCALE GENOMIC DNA]</scope>
    <source>
        <strain evidence="8 9">4570-18-6</strain>
    </source>
</reference>
<dbReference type="GO" id="GO:0005829">
    <property type="term" value="C:cytosol"/>
    <property type="evidence" value="ECO:0007669"/>
    <property type="project" value="TreeGrafter"/>
</dbReference>
<evidence type="ECO:0000256" key="3">
    <source>
        <dbReference type="ARBA" id="ARBA00012929"/>
    </source>
</evidence>
<dbReference type="EMBL" id="QZWB01000015">
    <property type="protein sequence ID" value="RJT44415.1"/>
    <property type="molecule type" value="Genomic_DNA"/>
</dbReference>
<dbReference type="SUPFAM" id="SSF51735">
    <property type="entry name" value="NAD(P)-binding Rossmann-fold domains"/>
    <property type="match status" value="1"/>
</dbReference>
<evidence type="ECO:0000313" key="8">
    <source>
        <dbReference type="EMBL" id="RJT44415.1"/>
    </source>
</evidence>
<protein>
    <recommendedName>
        <fullName evidence="4 6">dTDP-4-dehydrorhamnose reductase</fullName>
        <ecNumber evidence="3 6">1.1.1.133</ecNumber>
    </recommendedName>
</protein>
<comment type="function">
    <text evidence="6">Catalyzes the reduction of dTDP-6-deoxy-L-lyxo-4-hexulose to yield dTDP-L-rhamnose.</text>
</comment>
<dbReference type="CDD" id="cd05254">
    <property type="entry name" value="dTDP_HR_like_SDR_e"/>
    <property type="match status" value="1"/>
</dbReference>
<name>A0A3A5L1K7_9GAMM</name>
<evidence type="ECO:0000256" key="4">
    <source>
        <dbReference type="ARBA" id="ARBA00017099"/>
    </source>
</evidence>
<dbReference type="EC" id="1.1.1.133" evidence="3 6"/>
<dbReference type="GO" id="GO:0009243">
    <property type="term" value="P:O antigen biosynthetic process"/>
    <property type="evidence" value="ECO:0007669"/>
    <property type="project" value="UniProtKB-UniPathway"/>
</dbReference>
<dbReference type="InterPro" id="IPR005913">
    <property type="entry name" value="dTDP_dehydrorham_reduct"/>
</dbReference>
<evidence type="ECO:0000256" key="5">
    <source>
        <dbReference type="ARBA" id="ARBA00048200"/>
    </source>
</evidence>
<dbReference type="GO" id="GO:0019305">
    <property type="term" value="P:dTDP-rhamnose biosynthetic process"/>
    <property type="evidence" value="ECO:0007669"/>
    <property type="project" value="UniProtKB-UniPathway"/>
</dbReference>
<comment type="caution">
    <text evidence="8">The sequence shown here is derived from an EMBL/GenBank/DDBJ whole genome shotgun (WGS) entry which is preliminary data.</text>
</comment>
<evidence type="ECO:0000256" key="6">
    <source>
        <dbReference type="RuleBase" id="RU364082"/>
    </source>
</evidence>
<dbReference type="GO" id="GO:0008831">
    <property type="term" value="F:dTDP-4-dehydrorhamnose reductase activity"/>
    <property type="evidence" value="ECO:0007669"/>
    <property type="project" value="UniProtKB-EC"/>
</dbReference>
<dbReference type="PANTHER" id="PTHR10491:SF4">
    <property type="entry name" value="METHIONINE ADENOSYLTRANSFERASE 2 SUBUNIT BETA"/>
    <property type="match status" value="1"/>
</dbReference>
<comment type="similarity">
    <text evidence="2 6">Belongs to the dTDP-4-dehydrorhamnose reductase family.</text>
</comment>
<keyword evidence="6" id="KW-0521">NADP</keyword>
<organism evidence="8 9">
    <name type="scientific">Legionella taurinensis</name>
    <dbReference type="NCBI Taxonomy" id="70611"/>
    <lineage>
        <taxon>Bacteria</taxon>
        <taxon>Pseudomonadati</taxon>
        <taxon>Pseudomonadota</taxon>
        <taxon>Gammaproteobacteria</taxon>
        <taxon>Legionellales</taxon>
        <taxon>Legionellaceae</taxon>
        <taxon>Legionella</taxon>
    </lineage>
</organism>
<dbReference type="AlphaFoldDB" id="A0A3A5L1K7"/>
<dbReference type="RefSeq" id="WP_120047417.1">
    <property type="nucleotide sequence ID" value="NZ_QZWB01000015.1"/>
</dbReference>
<dbReference type="InterPro" id="IPR036291">
    <property type="entry name" value="NAD(P)-bd_dom_sf"/>
</dbReference>
<evidence type="ECO:0000256" key="1">
    <source>
        <dbReference type="ARBA" id="ARBA00004781"/>
    </source>
</evidence>
<comment type="cofactor">
    <cofactor evidence="6">
        <name>Mg(2+)</name>
        <dbReference type="ChEBI" id="CHEBI:18420"/>
    </cofactor>
    <text evidence="6">Binds 1 Mg(2+) ion per monomer.</text>
</comment>
<dbReference type="UniPathway" id="UPA00124"/>
<accession>A0A3A5L1K7</accession>
<dbReference type="InterPro" id="IPR029903">
    <property type="entry name" value="RmlD-like-bd"/>
</dbReference>
<dbReference type="UniPathway" id="UPA00281"/>
<dbReference type="Pfam" id="PF04321">
    <property type="entry name" value="RmlD_sub_bind"/>
    <property type="match status" value="1"/>
</dbReference>
<dbReference type="Proteomes" id="UP000270757">
    <property type="component" value="Unassembled WGS sequence"/>
</dbReference>
<comment type="pathway">
    <text evidence="1 6">Carbohydrate biosynthesis; dTDP-L-rhamnose biosynthesis.</text>
</comment>
<proteinExistence type="inferred from homology"/>
<evidence type="ECO:0000259" key="7">
    <source>
        <dbReference type="Pfam" id="PF04321"/>
    </source>
</evidence>
<evidence type="ECO:0000313" key="9">
    <source>
        <dbReference type="Proteomes" id="UP000270757"/>
    </source>
</evidence>
<dbReference type="Gene3D" id="3.40.50.720">
    <property type="entry name" value="NAD(P)-binding Rossmann-like Domain"/>
    <property type="match status" value="1"/>
</dbReference>
<feature type="domain" description="RmlD-like substrate binding" evidence="7">
    <location>
        <begin position="1"/>
        <end position="240"/>
    </location>
</feature>
<dbReference type="PANTHER" id="PTHR10491">
    <property type="entry name" value="DTDP-4-DEHYDRORHAMNOSE REDUCTASE"/>
    <property type="match status" value="1"/>
</dbReference>
<evidence type="ECO:0000256" key="2">
    <source>
        <dbReference type="ARBA" id="ARBA00010944"/>
    </source>
</evidence>
<gene>
    <name evidence="8" type="ORF">D6J04_12335</name>
</gene>